<feature type="transmembrane region" description="Helical" evidence="1">
    <location>
        <begin position="25"/>
        <end position="43"/>
    </location>
</feature>
<keyword evidence="1" id="KW-1133">Transmembrane helix</keyword>
<keyword evidence="3" id="KW-1185">Reference proteome</keyword>
<keyword evidence="1" id="KW-0812">Transmembrane</keyword>
<dbReference type="OrthoDB" id="5124321at2"/>
<dbReference type="EMBL" id="AM711866">
    <property type="protein sequence ID" value="CAM98510.1"/>
    <property type="molecule type" value="Genomic_DNA"/>
</dbReference>
<protein>
    <submittedName>
        <fullName evidence="2">Hypothetical membrane protein</fullName>
    </submittedName>
</protein>
<feature type="transmembrane region" description="Helical" evidence="1">
    <location>
        <begin position="129"/>
        <end position="148"/>
    </location>
</feature>
<dbReference type="HOGENOM" id="CLU_911200_0_0_11"/>
<evidence type="ECO:0000256" key="1">
    <source>
        <dbReference type="SAM" id="Phobius"/>
    </source>
</evidence>
<gene>
    <name evidence="2" type="ordered locus">pCM2_0029</name>
</gene>
<evidence type="ECO:0000313" key="2">
    <source>
        <dbReference type="EMBL" id="CAM98510.1"/>
    </source>
</evidence>
<dbReference type="Proteomes" id="UP000001564">
    <property type="component" value="Plasmid pCM2"/>
</dbReference>
<proteinExistence type="predicted"/>
<evidence type="ECO:0000313" key="3">
    <source>
        <dbReference type="Proteomes" id="UP000001564"/>
    </source>
</evidence>
<dbReference type="RefSeq" id="WP_011931179.1">
    <property type="nucleotide sequence ID" value="NC_009479.1"/>
</dbReference>
<name>A5CLP0_CLAM3</name>
<dbReference type="AlphaFoldDB" id="A5CLP0"/>
<feature type="transmembrane region" description="Helical" evidence="1">
    <location>
        <begin position="160"/>
        <end position="182"/>
    </location>
</feature>
<organism evidence="2 3">
    <name type="scientific">Clavibacter michiganensis subsp. michiganensis (strain NCPPB 382)</name>
    <dbReference type="NCBI Taxonomy" id="443906"/>
    <lineage>
        <taxon>Bacteria</taxon>
        <taxon>Bacillati</taxon>
        <taxon>Actinomycetota</taxon>
        <taxon>Actinomycetes</taxon>
        <taxon>Micrococcales</taxon>
        <taxon>Microbacteriaceae</taxon>
        <taxon>Clavibacter</taxon>
    </lineage>
</organism>
<feature type="transmembrane region" description="Helical" evidence="1">
    <location>
        <begin position="90"/>
        <end position="109"/>
    </location>
</feature>
<keyword evidence="1" id="KW-0472">Membrane</keyword>
<feature type="transmembrane region" description="Helical" evidence="1">
    <location>
        <begin position="202"/>
        <end position="225"/>
    </location>
</feature>
<dbReference type="KEGG" id="cmi:pCM2_0029"/>
<sequence>MIESLCLAVLFVVVALRARRSYRKAAWWGTVFGMVSVMTYGVVGAGPTDLDRVLGDRNSLTLVRDLTALAAMWAFHNAVARERGRLTRRLPWWSLLAAALSVAVPFSLIHSPGETSRAFVLDRLDQTPVWLFASLYTAYMGTVAGLIIRTLSEKRTALSVMWAAGFGLMVVSDVLELTYLAIAHFTPVSVAFKVHYYYVAELPFFSGVLFIGAGFMWLLAARAFWWSAARWAVRVDARGQGPEFTELRLALAKSRGWSDRQLAFDSAANIRDRVKLNPDTLSGPDRHVFAAVERALSKKIELVPS</sequence>
<keyword evidence="2" id="KW-0614">Plasmid</keyword>
<accession>A5CLP0</accession>
<geneLocation type="plasmid" evidence="2 3">
    <name>pCM2</name>
</geneLocation>
<reference evidence="2 3" key="1">
    <citation type="journal article" date="2008" name="J. Bacteriol.">
        <title>The genome sequence of the tomato-pathogenic actinomycete Clavibacter michiganensis subsp. michiganensis NCPPB382 reveals a large island involved in pathogenicity.</title>
        <authorList>
            <person name="Gartemann K.H."/>
            <person name="Abt B."/>
            <person name="Bekel T."/>
            <person name="Burger A."/>
            <person name="Engemann J."/>
            <person name="Flugel M."/>
            <person name="Gaigalat L."/>
            <person name="Goesmann A."/>
            <person name="Grafen I."/>
            <person name="Kalinowski J."/>
            <person name="Kaup O."/>
            <person name="Kirchner O."/>
            <person name="Krause L."/>
            <person name="Linke B."/>
            <person name="McHardy A."/>
            <person name="Meyer F."/>
            <person name="Pohle S."/>
            <person name="Ruckert C."/>
            <person name="Schneiker S."/>
            <person name="Zellermann E.M."/>
            <person name="Puhler A."/>
            <person name="Eichenlaub R."/>
            <person name="Kaiser O."/>
            <person name="Bartels D."/>
        </authorList>
    </citation>
    <scope>NUCLEOTIDE SEQUENCE [LARGE SCALE GENOMIC DNA]</scope>
    <source>
        <strain evidence="2 3">NCPPB 382</strain>
        <plasmid evidence="2">pCM2</plasmid>
    </source>
</reference>